<keyword evidence="3" id="KW-1185">Reference proteome</keyword>
<name>A0ABT8D1K9_9RHOB</name>
<feature type="domain" description="BetI-type transcriptional repressor C-terminal" evidence="1">
    <location>
        <begin position="9"/>
        <end position="108"/>
    </location>
</feature>
<evidence type="ECO:0000313" key="3">
    <source>
        <dbReference type="Proteomes" id="UP001243846"/>
    </source>
</evidence>
<protein>
    <submittedName>
        <fullName evidence="2">TetR family transcriptional regulator C-terminal domain-containing protein</fullName>
    </submittedName>
</protein>
<dbReference type="EMBL" id="JAUFRC010000001">
    <property type="protein sequence ID" value="MDN3710718.1"/>
    <property type="molecule type" value="Genomic_DNA"/>
</dbReference>
<evidence type="ECO:0000313" key="2">
    <source>
        <dbReference type="EMBL" id="MDN3710718.1"/>
    </source>
</evidence>
<dbReference type="SUPFAM" id="SSF48498">
    <property type="entry name" value="Tetracyclin repressor-like, C-terminal domain"/>
    <property type="match status" value="1"/>
</dbReference>
<reference evidence="3" key="1">
    <citation type="journal article" date="2019" name="Int. J. Syst. Evol. Microbiol.">
        <title>The Global Catalogue of Microorganisms (GCM) 10K type strain sequencing project: providing services to taxonomists for standard genome sequencing and annotation.</title>
        <authorList>
            <consortium name="The Broad Institute Genomics Platform"/>
            <consortium name="The Broad Institute Genome Sequencing Center for Infectious Disease"/>
            <person name="Wu L."/>
            <person name="Ma J."/>
        </authorList>
    </citation>
    <scope>NUCLEOTIDE SEQUENCE [LARGE SCALE GENOMIC DNA]</scope>
    <source>
        <strain evidence="3">CECT 8482</strain>
    </source>
</reference>
<dbReference type="Pfam" id="PF13977">
    <property type="entry name" value="TetR_C_6"/>
    <property type="match status" value="1"/>
</dbReference>
<organism evidence="2 3">
    <name type="scientific">Paracoccus cavernae</name>
    <dbReference type="NCBI Taxonomy" id="1571207"/>
    <lineage>
        <taxon>Bacteria</taxon>
        <taxon>Pseudomonadati</taxon>
        <taxon>Pseudomonadota</taxon>
        <taxon>Alphaproteobacteria</taxon>
        <taxon>Rhodobacterales</taxon>
        <taxon>Paracoccaceae</taxon>
        <taxon>Paracoccus</taxon>
    </lineage>
</organism>
<accession>A0ABT8D1K9</accession>
<gene>
    <name evidence="2" type="ORF">QWZ10_00695</name>
</gene>
<dbReference type="InterPro" id="IPR036271">
    <property type="entry name" value="Tet_transcr_reg_TetR-rel_C_sf"/>
</dbReference>
<evidence type="ECO:0000259" key="1">
    <source>
        <dbReference type="Pfam" id="PF13977"/>
    </source>
</evidence>
<proteinExistence type="predicted"/>
<dbReference type="Gene3D" id="1.10.357.10">
    <property type="entry name" value="Tetracycline Repressor, domain 2"/>
    <property type="match status" value="1"/>
</dbReference>
<dbReference type="InterPro" id="IPR039538">
    <property type="entry name" value="BetI_C"/>
</dbReference>
<comment type="caution">
    <text evidence="2">The sequence shown here is derived from an EMBL/GenBank/DDBJ whole genome shotgun (WGS) entry which is preliminary data.</text>
</comment>
<sequence>MRVSIGGSVADPRVFSLWATFIAQVNVDPEMARIHDEGHLPYRDALEPMIAAIMAAENRALGDLRRNRLAIALNALIDGLWLEGCLFKDDHTSDDYVALGLETAEALLGVTLPRDFAPLDAPPPSAAKD</sequence>
<dbReference type="Proteomes" id="UP001243846">
    <property type="component" value="Unassembled WGS sequence"/>
</dbReference>